<dbReference type="EMBL" id="MU826861">
    <property type="protein sequence ID" value="KAJ7370598.1"/>
    <property type="molecule type" value="Genomic_DNA"/>
</dbReference>
<organism evidence="1 2">
    <name type="scientific">Desmophyllum pertusum</name>
    <dbReference type="NCBI Taxonomy" id="174260"/>
    <lineage>
        <taxon>Eukaryota</taxon>
        <taxon>Metazoa</taxon>
        <taxon>Cnidaria</taxon>
        <taxon>Anthozoa</taxon>
        <taxon>Hexacorallia</taxon>
        <taxon>Scleractinia</taxon>
        <taxon>Caryophylliina</taxon>
        <taxon>Caryophylliidae</taxon>
        <taxon>Desmophyllum</taxon>
    </lineage>
</organism>
<evidence type="ECO:0000313" key="2">
    <source>
        <dbReference type="Proteomes" id="UP001163046"/>
    </source>
</evidence>
<evidence type="ECO:0000313" key="1">
    <source>
        <dbReference type="EMBL" id="KAJ7370598.1"/>
    </source>
</evidence>
<protein>
    <submittedName>
        <fullName evidence="1">Uncharacterized protein</fullName>
    </submittedName>
</protein>
<accession>A0A9W9YYY3</accession>
<sequence length="288" mass="30961">MNYTMIAVNETYTVNVSDIEATATMASSMVNYSVPVSASPLLPSHCYRVCRCNDSVGYAATTMWYNMTANETRRANMMSVNMTANGTRIVNMTTMSVKMTSAYLSMSSDVSMSPTPSGINMLYTPSANVTRMSHNSSVWPTPSSAIHPPFVCPNESCWEEVECMSHSLRISSTRYHDTASISPTLSTVASSSAVPTECPFPVDCHGDCGGDAFRDCDVCIEGNTGVNSLRDCGGECNGTAFNSSCGICLGEGSSDPFLDCNDECYGEKHCLILAVNARVAEQERKGIT</sequence>
<gene>
    <name evidence="1" type="ORF">OS493_031334</name>
</gene>
<dbReference type="OrthoDB" id="10351955at2759"/>
<reference evidence="1" key="1">
    <citation type="submission" date="2023-01" db="EMBL/GenBank/DDBJ databases">
        <title>Genome assembly of the deep-sea coral Lophelia pertusa.</title>
        <authorList>
            <person name="Herrera S."/>
            <person name="Cordes E."/>
        </authorList>
    </citation>
    <scope>NUCLEOTIDE SEQUENCE</scope>
    <source>
        <strain evidence="1">USNM1676648</strain>
        <tissue evidence="1">Polyp</tissue>
    </source>
</reference>
<proteinExistence type="predicted"/>
<dbReference type="Proteomes" id="UP001163046">
    <property type="component" value="Unassembled WGS sequence"/>
</dbReference>
<name>A0A9W9YYY3_9CNID</name>
<dbReference type="AlphaFoldDB" id="A0A9W9YYY3"/>
<comment type="caution">
    <text evidence="1">The sequence shown here is derived from an EMBL/GenBank/DDBJ whole genome shotgun (WGS) entry which is preliminary data.</text>
</comment>
<keyword evidence="2" id="KW-1185">Reference proteome</keyword>